<reference evidence="1 2" key="1">
    <citation type="journal article" date="2015" name="Fungal Genet. Biol.">
        <title>Evolution of novel wood decay mechanisms in Agaricales revealed by the genome sequences of Fistulina hepatica and Cylindrobasidium torrendii.</title>
        <authorList>
            <person name="Floudas D."/>
            <person name="Held B.W."/>
            <person name="Riley R."/>
            <person name="Nagy L.G."/>
            <person name="Koehler G."/>
            <person name="Ransdell A.S."/>
            <person name="Younus H."/>
            <person name="Chow J."/>
            <person name="Chiniquy J."/>
            <person name="Lipzen A."/>
            <person name="Tritt A."/>
            <person name="Sun H."/>
            <person name="Haridas S."/>
            <person name="LaButti K."/>
            <person name="Ohm R.A."/>
            <person name="Kues U."/>
            <person name="Blanchette R.A."/>
            <person name="Grigoriev I.V."/>
            <person name="Minto R.E."/>
            <person name="Hibbett D.S."/>
        </authorList>
    </citation>
    <scope>NUCLEOTIDE SEQUENCE [LARGE SCALE GENOMIC DNA]</scope>
    <source>
        <strain evidence="1 2">ATCC 64428</strain>
    </source>
</reference>
<accession>A0A0D7AAX1</accession>
<dbReference type="AlphaFoldDB" id="A0A0D7AAX1"/>
<dbReference type="Proteomes" id="UP000054144">
    <property type="component" value="Unassembled WGS sequence"/>
</dbReference>
<proteinExistence type="predicted"/>
<evidence type="ECO:0000313" key="1">
    <source>
        <dbReference type="EMBL" id="KIY47091.1"/>
    </source>
</evidence>
<name>A0A0D7AAX1_9AGAR</name>
<sequence>MDIDSPERHNQDLEKQYSYRFPLTLYRRYQNIVDSKSGTTYESSLYGPISALLGRIFPLKRRWMVKPQPRLRNAVELTPGHRPVGSQDSLGVIVGRAKDDVIPDFTVCAFTEDLHPDRLAMIVEGKRLKEGGVIAVAGSDKYAEWAARTARSLSGLDPDDPTASPDNAPFGPDNTIYVLSMANMSCIVSELHVDNATYSNRGYLPKLGKLLEAPVELLSLEVLTMSRCSLLRFAYERGKRYDDDFVEFLV</sequence>
<dbReference type="EMBL" id="KN882013">
    <property type="protein sequence ID" value="KIY47091.1"/>
    <property type="molecule type" value="Genomic_DNA"/>
</dbReference>
<keyword evidence="2" id="KW-1185">Reference proteome</keyword>
<dbReference type="OrthoDB" id="3026977at2759"/>
<protein>
    <submittedName>
        <fullName evidence="1">Uncharacterized protein</fullName>
    </submittedName>
</protein>
<evidence type="ECO:0000313" key="2">
    <source>
        <dbReference type="Proteomes" id="UP000054144"/>
    </source>
</evidence>
<gene>
    <name evidence="1" type="ORF">FISHEDRAFT_75002</name>
</gene>
<organism evidence="1 2">
    <name type="scientific">Fistulina hepatica ATCC 64428</name>
    <dbReference type="NCBI Taxonomy" id="1128425"/>
    <lineage>
        <taxon>Eukaryota</taxon>
        <taxon>Fungi</taxon>
        <taxon>Dikarya</taxon>
        <taxon>Basidiomycota</taxon>
        <taxon>Agaricomycotina</taxon>
        <taxon>Agaricomycetes</taxon>
        <taxon>Agaricomycetidae</taxon>
        <taxon>Agaricales</taxon>
        <taxon>Fistulinaceae</taxon>
        <taxon>Fistulina</taxon>
    </lineage>
</organism>